<dbReference type="Proteomes" id="UP000887579">
    <property type="component" value="Unplaced"/>
</dbReference>
<organism evidence="1 2">
    <name type="scientific">Panagrolaimus sp. ES5</name>
    <dbReference type="NCBI Taxonomy" id="591445"/>
    <lineage>
        <taxon>Eukaryota</taxon>
        <taxon>Metazoa</taxon>
        <taxon>Ecdysozoa</taxon>
        <taxon>Nematoda</taxon>
        <taxon>Chromadorea</taxon>
        <taxon>Rhabditida</taxon>
        <taxon>Tylenchina</taxon>
        <taxon>Panagrolaimomorpha</taxon>
        <taxon>Panagrolaimoidea</taxon>
        <taxon>Panagrolaimidae</taxon>
        <taxon>Panagrolaimus</taxon>
    </lineage>
</organism>
<evidence type="ECO:0000313" key="1">
    <source>
        <dbReference type="Proteomes" id="UP000887579"/>
    </source>
</evidence>
<evidence type="ECO:0000313" key="2">
    <source>
        <dbReference type="WBParaSite" id="ES5_v2.g16122.t1"/>
    </source>
</evidence>
<dbReference type="WBParaSite" id="ES5_v2.g16122.t1">
    <property type="protein sequence ID" value="ES5_v2.g16122.t1"/>
    <property type="gene ID" value="ES5_v2.g16122"/>
</dbReference>
<accession>A0AC34FHP7</accession>
<reference evidence="2" key="1">
    <citation type="submission" date="2022-11" db="UniProtKB">
        <authorList>
            <consortium name="WormBaseParasite"/>
        </authorList>
    </citation>
    <scope>IDENTIFICATION</scope>
</reference>
<protein>
    <submittedName>
        <fullName evidence="2">Uncharacterized protein</fullName>
    </submittedName>
</protein>
<proteinExistence type="predicted"/>
<name>A0AC34FHP7_9BILA</name>
<sequence length="223" mass="25674">MDTVKAAETLENAKQLGQNLIRSSVMPFMDFRHSYIQYLIDNVKGRQLLKFMKSNKWFIPSKFKLSQYSRMSSTNYTWNTGKLILDGKHDEQKSIPLFFQKCLCSQLESVRILNNTIKFDDLKFLLFGGNVEELFLCDVKIVDDKGNVVLIDDIIDLMPNIYGLYIIGGTLLSVTIKMAHKLLPTSVQFMRLLKAPADFDLDGFMDILKPKNIRIDSVYIPFP</sequence>